<comment type="caution">
    <text evidence="2">The sequence shown here is derived from an EMBL/GenBank/DDBJ whole genome shotgun (WGS) entry which is preliminary data.</text>
</comment>
<dbReference type="RefSeq" id="WP_307483703.1">
    <property type="nucleotide sequence ID" value="NZ_JAUTBF010000001.1"/>
</dbReference>
<dbReference type="Pfam" id="PF13460">
    <property type="entry name" value="NAD_binding_10"/>
    <property type="match status" value="1"/>
</dbReference>
<reference evidence="2 3" key="1">
    <citation type="submission" date="2023-07" db="EMBL/GenBank/DDBJ databases">
        <title>Functional and genomic diversity of the sorghum phyllosphere microbiome.</title>
        <authorList>
            <person name="Shade A."/>
        </authorList>
    </citation>
    <scope>NUCLEOTIDE SEQUENCE [LARGE SCALE GENOMIC DNA]</scope>
    <source>
        <strain evidence="2 3">SORGH_AS_1207</strain>
    </source>
</reference>
<keyword evidence="3" id="KW-1185">Reference proteome</keyword>
<evidence type="ECO:0000313" key="3">
    <source>
        <dbReference type="Proteomes" id="UP001226691"/>
    </source>
</evidence>
<gene>
    <name evidence="2" type="ORF">QE412_002306</name>
</gene>
<dbReference type="InterPro" id="IPR016040">
    <property type="entry name" value="NAD(P)-bd_dom"/>
</dbReference>
<feature type="domain" description="NAD(P)-binding" evidence="1">
    <location>
        <begin position="8"/>
        <end position="158"/>
    </location>
</feature>
<proteinExistence type="predicted"/>
<name>A0ABU0TVP3_MICTR</name>
<sequence>MAKVVVFGSTGYAGSNIAAELTHRGHEVVGVSRSGGETAEGVASVAGSIFDEAFVREVTADAQHIVVALPATARQEGEPNLIVALPAVVSAALSAGARLGVVGGAGSLAVAEGGPRLVDTDEFPAAFVPEARAHGEILDALRGSDTALDWFYLSPAATFGSWNPGQRTGTFRLGGDVLLTDAEGTSAISGADYAIAFVDEIEQHAHPRARFSVAY</sequence>
<protein>
    <submittedName>
        <fullName evidence="2">NADH-flavin reductase</fullName>
    </submittedName>
</protein>
<organism evidence="2 3">
    <name type="scientific">Microbacterium trichothecenolyticum</name>
    <name type="common">Aureobacterium trichothecenolyticum</name>
    <dbReference type="NCBI Taxonomy" id="69370"/>
    <lineage>
        <taxon>Bacteria</taxon>
        <taxon>Bacillati</taxon>
        <taxon>Actinomycetota</taxon>
        <taxon>Actinomycetes</taxon>
        <taxon>Micrococcales</taxon>
        <taxon>Microbacteriaceae</taxon>
        <taxon>Microbacterium</taxon>
    </lineage>
</organism>
<evidence type="ECO:0000259" key="1">
    <source>
        <dbReference type="Pfam" id="PF13460"/>
    </source>
</evidence>
<dbReference type="PANTHER" id="PTHR43355">
    <property type="entry name" value="FLAVIN REDUCTASE (NADPH)"/>
    <property type="match status" value="1"/>
</dbReference>
<dbReference type="SUPFAM" id="SSF51735">
    <property type="entry name" value="NAD(P)-binding Rossmann-fold domains"/>
    <property type="match status" value="1"/>
</dbReference>
<dbReference type="InterPro" id="IPR036291">
    <property type="entry name" value="NAD(P)-bd_dom_sf"/>
</dbReference>
<dbReference type="Proteomes" id="UP001226691">
    <property type="component" value="Unassembled WGS sequence"/>
</dbReference>
<dbReference type="Gene3D" id="3.40.50.720">
    <property type="entry name" value="NAD(P)-binding Rossmann-like Domain"/>
    <property type="match status" value="1"/>
</dbReference>
<evidence type="ECO:0000313" key="2">
    <source>
        <dbReference type="EMBL" id="MDQ1123733.1"/>
    </source>
</evidence>
<dbReference type="PANTHER" id="PTHR43355:SF2">
    <property type="entry name" value="FLAVIN REDUCTASE (NADPH)"/>
    <property type="match status" value="1"/>
</dbReference>
<accession>A0ABU0TVP3</accession>
<dbReference type="EMBL" id="JAUTBF010000001">
    <property type="protein sequence ID" value="MDQ1123733.1"/>
    <property type="molecule type" value="Genomic_DNA"/>
</dbReference>
<dbReference type="InterPro" id="IPR051606">
    <property type="entry name" value="Polyketide_Oxido-like"/>
</dbReference>